<dbReference type="OrthoDB" id="7691805at2759"/>
<gene>
    <name evidence="1" type="ORF">PAXRUDRAFT_78700</name>
</gene>
<keyword evidence="2" id="KW-1185">Reference proteome</keyword>
<proteinExistence type="predicted"/>
<name>A0A0D0D8V4_9AGAM</name>
<dbReference type="HOGENOM" id="CLU_102301_2_0_1"/>
<dbReference type="EMBL" id="KN827267">
    <property type="protein sequence ID" value="KIK76839.1"/>
    <property type="molecule type" value="Genomic_DNA"/>
</dbReference>
<reference evidence="1 2" key="1">
    <citation type="submission" date="2014-04" db="EMBL/GenBank/DDBJ databases">
        <authorList>
            <consortium name="DOE Joint Genome Institute"/>
            <person name="Kuo A."/>
            <person name="Kohler A."/>
            <person name="Jargeat P."/>
            <person name="Nagy L.G."/>
            <person name="Floudas D."/>
            <person name="Copeland A."/>
            <person name="Barry K.W."/>
            <person name="Cichocki N."/>
            <person name="Veneault-Fourrey C."/>
            <person name="LaButti K."/>
            <person name="Lindquist E.A."/>
            <person name="Lipzen A."/>
            <person name="Lundell T."/>
            <person name="Morin E."/>
            <person name="Murat C."/>
            <person name="Sun H."/>
            <person name="Tunlid A."/>
            <person name="Henrissat B."/>
            <person name="Grigoriev I.V."/>
            <person name="Hibbett D.S."/>
            <person name="Martin F."/>
            <person name="Nordberg H.P."/>
            <person name="Cantor M.N."/>
            <person name="Hua S.X."/>
        </authorList>
    </citation>
    <scope>NUCLEOTIDE SEQUENCE [LARGE SCALE GENOMIC DNA]</scope>
    <source>
        <strain evidence="1 2">Ve08.2h10</strain>
    </source>
</reference>
<reference evidence="2" key="2">
    <citation type="submission" date="2015-01" db="EMBL/GenBank/DDBJ databases">
        <title>Evolutionary Origins and Diversification of the Mycorrhizal Mutualists.</title>
        <authorList>
            <consortium name="DOE Joint Genome Institute"/>
            <consortium name="Mycorrhizal Genomics Consortium"/>
            <person name="Kohler A."/>
            <person name="Kuo A."/>
            <person name="Nagy L.G."/>
            <person name="Floudas D."/>
            <person name="Copeland A."/>
            <person name="Barry K.W."/>
            <person name="Cichocki N."/>
            <person name="Veneault-Fourrey C."/>
            <person name="LaButti K."/>
            <person name="Lindquist E.A."/>
            <person name="Lipzen A."/>
            <person name="Lundell T."/>
            <person name="Morin E."/>
            <person name="Murat C."/>
            <person name="Riley R."/>
            <person name="Ohm R."/>
            <person name="Sun H."/>
            <person name="Tunlid A."/>
            <person name="Henrissat B."/>
            <person name="Grigoriev I.V."/>
            <person name="Hibbett D.S."/>
            <person name="Martin F."/>
        </authorList>
    </citation>
    <scope>NUCLEOTIDE SEQUENCE [LARGE SCALE GENOMIC DNA]</scope>
    <source>
        <strain evidence="2">Ve08.2h10</strain>
    </source>
</reference>
<feature type="non-terminal residue" evidence="1">
    <location>
        <position position="149"/>
    </location>
</feature>
<protein>
    <submittedName>
        <fullName evidence="1">Uncharacterized protein</fullName>
    </submittedName>
</protein>
<dbReference type="Proteomes" id="UP000054538">
    <property type="component" value="Unassembled WGS sequence"/>
</dbReference>
<dbReference type="AlphaFoldDB" id="A0A0D0D8V4"/>
<dbReference type="STRING" id="930991.A0A0D0D8V4"/>
<organism evidence="1 2">
    <name type="scientific">Paxillus rubicundulus Ve08.2h10</name>
    <dbReference type="NCBI Taxonomy" id="930991"/>
    <lineage>
        <taxon>Eukaryota</taxon>
        <taxon>Fungi</taxon>
        <taxon>Dikarya</taxon>
        <taxon>Basidiomycota</taxon>
        <taxon>Agaricomycotina</taxon>
        <taxon>Agaricomycetes</taxon>
        <taxon>Agaricomycetidae</taxon>
        <taxon>Boletales</taxon>
        <taxon>Paxilineae</taxon>
        <taxon>Paxillaceae</taxon>
        <taxon>Paxillus</taxon>
    </lineage>
</organism>
<evidence type="ECO:0000313" key="2">
    <source>
        <dbReference type="Proteomes" id="UP000054538"/>
    </source>
</evidence>
<dbReference type="InParanoid" id="A0A0D0D8V4"/>
<evidence type="ECO:0000313" key="1">
    <source>
        <dbReference type="EMBL" id="KIK76839.1"/>
    </source>
</evidence>
<accession>A0A0D0D8V4</accession>
<sequence length="149" mass="16352">MGVTFVSISQLTAAGYAALFHNVVCHIFDPCKKLLGEVPVSDGLYHVKCPTMNQSFAGTARAAETFTMEDLHVRLSHIGPATICKMLMLAKGMVDRVKLDPHHESMGQCEPCEYAKATCKPIEKICELQHCAKFGDKVHTDLWGSSSIQ</sequence>